<feature type="repeat" description="TPR" evidence="3">
    <location>
        <begin position="54"/>
        <end position="87"/>
    </location>
</feature>
<dbReference type="Gene3D" id="1.25.40.10">
    <property type="entry name" value="Tetratricopeptide repeat domain"/>
    <property type="match status" value="4"/>
</dbReference>
<dbReference type="EMBL" id="FOEI01000005">
    <property type="protein sequence ID" value="SEQ05235.1"/>
    <property type="molecule type" value="Genomic_DNA"/>
</dbReference>
<evidence type="ECO:0000313" key="4">
    <source>
        <dbReference type="EMBL" id="SEQ05235.1"/>
    </source>
</evidence>
<dbReference type="SMART" id="SM00028">
    <property type="entry name" value="TPR"/>
    <property type="match status" value="8"/>
</dbReference>
<feature type="repeat" description="TPR" evidence="3">
    <location>
        <begin position="122"/>
        <end position="155"/>
    </location>
</feature>
<dbReference type="STRING" id="1299341.SAMN05444005_105108"/>
<dbReference type="InterPro" id="IPR011990">
    <property type="entry name" value="TPR-like_helical_dom_sf"/>
</dbReference>
<dbReference type="AlphaFoldDB" id="A0A1H9CVM3"/>
<accession>A0A1H9CVM3</accession>
<dbReference type="PANTHER" id="PTHR44858">
    <property type="entry name" value="TETRATRICOPEPTIDE REPEAT PROTEIN 6"/>
    <property type="match status" value="1"/>
</dbReference>
<keyword evidence="1" id="KW-0677">Repeat</keyword>
<dbReference type="Pfam" id="PF13181">
    <property type="entry name" value="TPR_8"/>
    <property type="match status" value="1"/>
</dbReference>
<dbReference type="PROSITE" id="PS50293">
    <property type="entry name" value="TPR_REGION"/>
    <property type="match status" value="2"/>
</dbReference>
<feature type="repeat" description="TPR" evidence="3">
    <location>
        <begin position="257"/>
        <end position="290"/>
    </location>
</feature>
<dbReference type="OrthoDB" id="1467539at2"/>
<proteinExistence type="predicted"/>
<evidence type="ECO:0000313" key="5">
    <source>
        <dbReference type="Proteomes" id="UP000198648"/>
    </source>
</evidence>
<keyword evidence="2 3" id="KW-0802">TPR repeat</keyword>
<dbReference type="InterPro" id="IPR050498">
    <property type="entry name" value="Ycf3"/>
</dbReference>
<dbReference type="RefSeq" id="WP_091468473.1">
    <property type="nucleotide sequence ID" value="NZ_FOEI01000005.1"/>
</dbReference>
<dbReference type="InterPro" id="IPR019734">
    <property type="entry name" value="TPR_rpt"/>
</dbReference>
<evidence type="ECO:0000256" key="1">
    <source>
        <dbReference type="ARBA" id="ARBA00022737"/>
    </source>
</evidence>
<sequence>MIRIGFILLIASFGFAQQSKEELFNESIRFCKLDDHKNVILNLDKYIVLDSTNFDIYYRRGYSKLMIKEYESSIVDFNKALFLNQNHQGSLYNKAVALKEINKRDEAVDCLNKLIELNPNEFNVYLRRGEIFFDKELFDKALSDFLIADKLNPNYNHTVNLLALTHYFKKNYKEALIGFNKVVEKDELFYKVYENRANVYCALGEYLKAIKDYDKAIELNPSGDVYNNRAYSKYLANDLNGALKDYENAILLNPKNEKYFHDRGMIYNKLGKLNEALEDYTKAISINPKLKEAYINRAVVKYKLKDLDGACKDAKMAKELGFDTSKFYSFVSCK</sequence>
<protein>
    <submittedName>
        <fullName evidence="4">Tetratricopeptide repeat-containing protein</fullName>
    </submittedName>
</protein>
<feature type="repeat" description="TPR" evidence="3">
    <location>
        <begin position="190"/>
        <end position="223"/>
    </location>
</feature>
<name>A0A1H9CVM3_9FLAO</name>
<dbReference type="SUPFAM" id="SSF48452">
    <property type="entry name" value="TPR-like"/>
    <property type="match status" value="2"/>
</dbReference>
<keyword evidence="5" id="KW-1185">Reference proteome</keyword>
<evidence type="ECO:0000256" key="2">
    <source>
        <dbReference type="ARBA" id="ARBA00022803"/>
    </source>
</evidence>
<gene>
    <name evidence="4" type="ORF">SAMN05444005_105108</name>
</gene>
<evidence type="ECO:0000256" key="3">
    <source>
        <dbReference type="PROSITE-ProRule" id="PRU00339"/>
    </source>
</evidence>
<dbReference type="Pfam" id="PF00515">
    <property type="entry name" value="TPR_1"/>
    <property type="match status" value="2"/>
</dbReference>
<dbReference type="Proteomes" id="UP000198648">
    <property type="component" value="Unassembled WGS sequence"/>
</dbReference>
<dbReference type="PROSITE" id="PS50005">
    <property type="entry name" value="TPR"/>
    <property type="match status" value="5"/>
</dbReference>
<feature type="repeat" description="TPR" evidence="3">
    <location>
        <begin position="88"/>
        <end position="121"/>
    </location>
</feature>
<dbReference type="PANTHER" id="PTHR44858:SF1">
    <property type="entry name" value="UDP-N-ACETYLGLUCOSAMINE--PEPTIDE N-ACETYLGLUCOSAMINYLTRANSFERASE SPINDLY-RELATED"/>
    <property type="match status" value="1"/>
</dbReference>
<organism evidence="4 5">
    <name type="scientific">Flavobacterium urocaniciphilum</name>
    <dbReference type="NCBI Taxonomy" id="1299341"/>
    <lineage>
        <taxon>Bacteria</taxon>
        <taxon>Pseudomonadati</taxon>
        <taxon>Bacteroidota</taxon>
        <taxon>Flavobacteriia</taxon>
        <taxon>Flavobacteriales</taxon>
        <taxon>Flavobacteriaceae</taxon>
        <taxon>Flavobacterium</taxon>
    </lineage>
</organism>
<reference evidence="4 5" key="1">
    <citation type="submission" date="2016-10" db="EMBL/GenBank/DDBJ databases">
        <authorList>
            <person name="de Groot N.N."/>
        </authorList>
    </citation>
    <scope>NUCLEOTIDE SEQUENCE [LARGE SCALE GENOMIC DNA]</scope>
    <source>
        <strain evidence="4 5">DSM 27078</strain>
    </source>
</reference>